<dbReference type="PROSITE" id="PS52045">
    <property type="entry name" value="NEPROSIN_PEP_CD"/>
    <property type="match status" value="2"/>
</dbReference>
<keyword evidence="1" id="KW-0732">Signal</keyword>
<comment type="caution">
    <text evidence="3">The sequence shown here is derived from an EMBL/GenBank/DDBJ whole genome shotgun (WGS) entry which is preliminary data.</text>
</comment>
<accession>A0ABQ7N205</accession>
<dbReference type="InterPro" id="IPR025521">
    <property type="entry name" value="Neprosin_propep"/>
</dbReference>
<dbReference type="InterPro" id="IPR053168">
    <property type="entry name" value="Glutamic_endopeptidase"/>
</dbReference>
<feature type="domain" description="Neprosin PEP catalytic" evidence="2">
    <location>
        <begin position="367"/>
        <end position="444"/>
    </location>
</feature>
<protein>
    <recommendedName>
        <fullName evidence="2">Neprosin PEP catalytic domain-containing protein</fullName>
    </recommendedName>
</protein>
<feature type="chain" id="PRO_5046064217" description="Neprosin PEP catalytic domain-containing protein" evidence="1">
    <location>
        <begin position="20"/>
        <end position="444"/>
    </location>
</feature>
<feature type="signal peptide" evidence="1">
    <location>
        <begin position="1"/>
        <end position="19"/>
    </location>
</feature>
<keyword evidence="4" id="KW-1185">Reference proteome</keyword>
<dbReference type="Proteomes" id="UP000823674">
    <property type="component" value="Chromosome A03"/>
</dbReference>
<dbReference type="Pfam" id="PF03080">
    <property type="entry name" value="Neprosin"/>
    <property type="match status" value="2"/>
</dbReference>
<gene>
    <name evidence="3" type="primary">A03p024580.1_BraROA</name>
    <name evidence="3" type="ORF">IGI04_010757</name>
</gene>
<dbReference type="Gene3D" id="3.90.1320.10">
    <property type="entry name" value="Outer-capsid protein sigma 3, large lobe"/>
    <property type="match status" value="1"/>
</dbReference>
<name>A0ABQ7N205_BRACM</name>
<evidence type="ECO:0000256" key="1">
    <source>
        <dbReference type="SAM" id="SignalP"/>
    </source>
</evidence>
<proteinExistence type="predicted"/>
<evidence type="ECO:0000313" key="3">
    <source>
        <dbReference type="EMBL" id="KAG5404638.1"/>
    </source>
</evidence>
<dbReference type="Pfam" id="PF14365">
    <property type="entry name" value="Neprosin_AP"/>
    <property type="match status" value="1"/>
</dbReference>
<evidence type="ECO:0000313" key="4">
    <source>
        <dbReference type="Proteomes" id="UP000823674"/>
    </source>
</evidence>
<dbReference type="EMBL" id="JADBGQ010000003">
    <property type="protein sequence ID" value="KAG5404638.1"/>
    <property type="molecule type" value="Genomic_DNA"/>
</dbReference>
<organism evidence="3 4">
    <name type="scientific">Brassica rapa subsp. trilocularis</name>
    <dbReference type="NCBI Taxonomy" id="1813537"/>
    <lineage>
        <taxon>Eukaryota</taxon>
        <taxon>Viridiplantae</taxon>
        <taxon>Streptophyta</taxon>
        <taxon>Embryophyta</taxon>
        <taxon>Tracheophyta</taxon>
        <taxon>Spermatophyta</taxon>
        <taxon>Magnoliopsida</taxon>
        <taxon>eudicotyledons</taxon>
        <taxon>Gunneridae</taxon>
        <taxon>Pentapetalae</taxon>
        <taxon>rosids</taxon>
        <taxon>malvids</taxon>
        <taxon>Brassicales</taxon>
        <taxon>Brassicaceae</taxon>
        <taxon>Brassiceae</taxon>
        <taxon>Brassica</taxon>
    </lineage>
</organism>
<evidence type="ECO:0000259" key="2">
    <source>
        <dbReference type="PROSITE" id="PS52045"/>
    </source>
</evidence>
<dbReference type="InterPro" id="IPR004314">
    <property type="entry name" value="Neprosin"/>
</dbReference>
<feature type="domain" description="Neprosin PEP catalytic" evidence="2">
    <location>
        <begin position="109"/>
        <end position="363"/>
    </location>
</feature>
<dbReference type="PANTHER" id="PTHR31589">
    <property type="entry name" value="PROTEIN, PUTATIVE (DUF239)-RELATED-RELATED"/>
    <property type="match status" value="1"/>
</dbReference>
<dbReference type="PANTHER" id="PTHR31589:SF220">
    <property type="entry name" value="NEPROSIN DOMAIN-CONTAINING PROTEIN"/>
    <property type="match status" value="1"/>
</dbReference>
<sequence>MIRVIHLALLLLIATTAQSHNYILASDGDTVECVDRNKQLAFKNYLLRNHKIQETPSDYPIMKKVQKKSILPTSEAQISTAKCEIGTVPIRQKGAISNHQRTPKTSTNSTFTPQHEYAEASVYAPPKLYGTRATINLWNPLVEDSAAELSISQIWLSSGDYDTHDLNTIEVGWQVCPGLYNDSKTRFFIYCTSDGYNITGGYNLEEPGFIQISNNIVLGGSITPISSFGGSQYEMTILVWKDRKSGNWWLSVGTNSTIIGYWPREIFTSLADHAVAVDWGGEIVNSQRFGRHTKTEMGSGHSPEEGFGKASYFRNIETVDCNNTFQSSQVIHPHTEITNYNISVFRTDDWGTSFFYGGSGSSHTHSGVAPLIGYWPAEIFTSLAEHAETIEWGGEIVNSQSFCRHTKTQMGSGHFPDEGFENSGYFCNLEVVYDNNSNNSIQSI</sequence>
<reference evidence="3 4" key="1">
    <citation type="submission" date="2021-03" db="EMBL/GenBank/DDBJ databases">
        <authorList>
            <person name="King G.J."/>
            <person name="Bancroft I."/>
            <person name="Baten A."/>
            <person name="Bloomfield J."/>
            <person name="Borpatragohain P."/>
            <person name="He Z."/>
            <person name="Irish N."/>
            <person name="Irwin J."/>
            <person name="Liu K."/>
            <person name="Mauleon R.P."/>
            <person name="Moore J."/>
            <person name="Morris R."/>
            <person name="Ostergaard L."/>
            <person name="Wang B."/>
            <person name="Wells R."/>
        </authorList>
    </citation>
    <scope>NUCLEOTIDE SEQUENCE [LARGE SCALE GENOMIC DNA]</scope>
    <source>
        <strain evidence="3">R-o-18</strain>
        <tissue evidence="3">Leaf</tissue>
    </source>
</reference>